<reference evidence="5" key="1">
    <citation type="submission" date="2020-01" db="EMBL/GenBank/DDBJ databases">
        <authorList>
            <person name="Meier V. D."/>
            <person name="Meier V D."/>
        </authorList>
    </citation>
    <scope>NUCLEOTIDE SEQUENCE</scope>
    <source>
        <strain evidence="5">HLG_WM_MAG_08</strain>
    </source>
</reference>
<gene>
    <name evidence="5" type="ORF">HELGO_WM69287</name>
</gene>
<evidence type="ECO:0000256" key="2">
    <source>
        <dbReference type="ARBA" id="ARBA00023043"/>
    </source>
</evidence>
<protein>
    <submittedName>
        <fullName evidence="5">Uncharacterized protein</fullName>
    </submittedName>
</protein>
<dbReference type="InterPro" id="IPR050776">
    <property type="entry name" value="Ank_Repeat/CDKN_Inhibitor"/>
</dbReference>
<dbReference type="InterPro" id="IPR036770">
    <property type="entry name" value="Ankyrin_rpt-contain_sf"/>
</dbReference>
<dbReference type="InterPro" id="IPR002110">
    <property type="entry name" value="Ankyrin_rpt"/>
</dbReference>
<sequence length="238" mass="25448">MKYIHILLSMALVFCLTSFSATAGTPAEIKAADTPDKINGACVANNMIHKLAAAGDEVLVQRCLDNGVSPDLVEGNGWTPLHSAAFNGKRFVVIALLNHGANPLMEDKNGKTPLDLAVSKDHVRIAAILDASNTADEVADKPIKQLEITDSKTLKLAEALRSELNNYGPLSSNDSVDYEITEILHIQSESGSTDSVALTHKITVLFKIGEGPTDAVTYVSIISEDANGRFSVNKYDAI</sequence>
<dbReference type="Gene3D" id="1.25.40.20">
    <property type="entry name" value="Ankyrin repeat-containing domain"/>
    <property type="match status" value="1"/>
</dbReference>
<dbReference type="PANTHER" id="PTHR24201">
    <property type="entry name" value="ANK_REP_REGION DOMAIN-CONTAINING PROTEIN"/>
    <property type="match status" value="1"/>
</dbReference>
<dbReference type="SUPFAM" id="SSF48403">
    <property type="entry name" value="Ankyrin repeat"/>
    <property type="match status" value="1"/>
</dbReference>
<dbReference type="PROSITE" id="PS50297">
    <property type="entry name" value="ANK_REP_REGION"/>
    <property type="match status" value="1"/>
</dbReference>
<dbReference type="EMBL" id="CACVAV010000019">
    <property type="protein sequence ID" value="CAA6801132.1"/>
    <property type="molecule type" value="Genomic_DNA"/>
</dbReference>
<feature type="repeat" description="ANK" evidence="3">
    <location>
        <begin position="76"/>
        <end position="108"/>
    </location>
</feature>
<evidence type="ECO:0000256" key="1">
    <source>
        <dbReference type="ARBA" id="ARBA00022737"/>
    </source>
</evidence>
<accession>A0A6S6SCU7</accession>
<proteinExistence type="predicted"/>
<name>A0A6S6SCU7_9GAMM</name>
<keyword evidence="2 3" id="KW-0040">ANK repeat</keyword>
<dbReference type="Pfam" id="PF12796">
    <property type="entry name" value="Ank_2"/>
    <property type="match status" value="1"/>
</dbReference>
<organism evidence="5">
    <name type="scientific">uncultured Thiotrichaceae bacterium</name>
    <dbReference type="NCBI Taxonomy" id="298394"/>
    <lineage>
        <taxon>Bacteria</taxon>
        <taxon>Pseudomonadati</taxon>
        <taxon>Pseudomonadota</taxon>
        <taxon>Gammaproteobacteria</taxon>
        <taxon>Thiotrichales</taxon>
        <taxon>Thiotrichaceae</taxon>
        <taxon>environmental samples</taxon>
    </lineage>
</organism>
<evidence type="ECO:0000256" key="3">
    <source>
        <dbReference type="PROSITE-ProRule" id="PRU00023"/>
    </source>
</evidence>
<evidence type="ECO:0000256" key="4">
    <source>
        <dbReference type="SAM" id="SignalP"/>
    </source>
</evidence>
<dbReference type="AlphaFoldDB" id="A0A6S6SCU7"/>
<keyword evidence="4" id="KW-0732">Signal</keyword>
<keyword evidence="1" id="KW-0677">Repeat</keyword>
<dbReference type="SMART" id="SM00248">
    <property type="entry name" value="ANK"/>
    <property type="match status" value="3"/>
</dbReference>
<dbReference type="PROSITE" id="PS50088">
    <property type="entry name" value="ANK_REPEAT"/>
    <property type="match status" value="1"/>
</dbReference>
<feature type="chain" id="PRO_5028222278" evidence="4">
    <location>
        <begin position="24"/>
        <end position="238"/>
    </location>
</feature>
<feature type="signal peptide" evidence="4">
    <location>
        <begin position="1"/>
        <end position="23"/>
    </location>
</feature>
<evidence type="ECO:0000313" key="5">
    <source>
        <dbReference type="EMBL" id="CAA6801132.1"/>
    </source>
</evidence>